<dbReference type="Proteomes" id="UP000451471">
    <property type="component" value="Unassembled WGS sequence"/>
</dbReference>
<dbReference type="EMBL" id="WSZK01000006">
    <property type="protein sequence ID" value="MWG33228.1"/>
    <property type="molecule type" value="Genomic_DNA"/>
</dbReference>
<name>A0A6B0GNQ7_9EURY</name>
<proteinExistence type="predicted"/>
<comment type="caution">
    <text evidence="2">The sequence shown here is derived from an EMBL/GenBank/DDBJ whole genome shotgun (WGS) entry which is preliminary data.</text>
</comment>
<evidence type="ECO:0000313" key="2">
    <source>
        <dbReference type="EMBL" id="MWG33228.1"/>
    </source>
</evidence>
<dbReference type="Pfam" id="PF24035">
    <property type="entry name" value="DUF7344"/>
    <property type="match status" value="1"/>
</dbReference>
<dbReference type="InterPro" id="IPR055768">
    <property type="entry name" value="DUF7344"/>
</dbReference>
<evidence type="ECO:0000259" key="1">
    <source>
        <dbReference type="Pfam" id="PF24035"/>
    </source>
</evidence>
<sequence length="118" mass="13589">MHKFTEAGGFDGQDGSENETVLTDDRCRFALYDLISHFHPVPVYDLADRLLAWERTRNDERLTFEEVQERLRDDHLPALQSVGLVETTTNGTRYTASRRALDFESTIRELEADTPAEE</sequence>
<dbReference type="RefSeq" id="WP_158202963.1">
    <property type="nucleotide sequence ID" value="NZ_WSZK01000006.1"/>
</dbReference>
<organism evidence="2 3">
    <name type="scientific">Halomarina oriensis</name>
    <dbReference type="NCBI Taxonomy" id="671145"/>
    <lineage>
        <taxon>Archaea</taxon>
        <taxon>Methanobacteriati</taxon>
        <taxon>Methanobacteriota</taxon>
        <taxon>Stenosarchaea group</taxon>
        <taxon>Halobacteria</taxon>
        <taxon>Halobacteriales</taxon>
        <taxon>Natronomonadaceae</taxon>
        <taxon>Halomarina</taxon>
    </lineage>
</organism>
<dbReference type="AlphaFoldDB" id="A0A6B0GNQ7"/>
<evidence type="ECO:0000313" key="3">
    <source>
        <dbReference type="Proteomes" id="UP000451471"/>
    </source>
</evidence>
<protein>
    <recommendedName>
        <fullName evidence="1">DUF7344 domain-containing protein</fullName>
    </recommendedName>
</protein>
<accession>A0A6B0GNQ7</accession>
<reference evidence="2 3" key="1">
    <citation type="submission" date="2019-12" db="EMBL/GenBank/DDBJ databases">
        <title>Halocatena pleomorpha gen. nov. sp. nov., an extremely halophilic archaeon of family Halobacteriaceae isolated from saltpan soil.</title>
        <authorList>
            <person name="Pal Y."/>
            <person name="Verma A."/>
            <person name="Krishnamurthi S."/>
            <person name="Kumar P."/>
        </authorList>
    </citation>
    <scope>NUCLEOTIDE SEQUENCE [LARGE SCALE GENOMIC DNA]</scope>
    <source>
        <strain evidence="2 3">JCM 16495</strain>
    </source>
</reference>
<keyword evidence="3" id="KW-1185">Reference proteome</keyword>
<feature type="domain" description="DUF7344" evidence="1">
    <location>
        <begin position="20"/>
        <end position="89"/>
    </location>
</feature>
<gene>
    <name evidence="2" type="ORF">GQS65_01770</name>
</gene>